<dbReference type="AlphaFoldDB" id="A0A5K1BJ90"/>
<evidence type="ECO:0000313" key="1">
    <source>
        <dbReference type="EMBL" id="VVW11976.1"/>
    </source>
</evidence>
<proteinExistence type="predicted"/>
<gene>
    <name evidence="1" type="ORF">NYM_LOCUS14551</name>
</gene>
<accession>A0A5K1BJ90</accession>
<dbReference type="EMBL" id="LR721781">
    <property type="protein sequence ID" value="VVW11976.1"/>
    <property type="molecule type" value="Genomic_DNA"/>
</dbReference>
<name>A0A5K1BJ90_9MAGN</name>
<sequence length="18" mass="2220">MLSDTKLTMYRVYSREEP</sequence>
<organism evidence="1">
    <name type="scientific">Nymphaea colorata</name>
    <name type="common">pocket water lily</name>
    <dbReference type="NCBI Taxonomy" id="210225"/>
    <lineage>
        <taxon>Eukaryota</taxon>
        <taxon>Viridiplantae</taxon>
        <taxon>Streptophyta</taxon>
        <taxon>Embryophyta</taxon>
        <taxon>Tracheophyta</taxon>
        <taxon>Spermatophyta</taxon>
        <taxon>Magnoliopsida</taxon>
        <taxon>Nymphaeales</taxon>
        <taxon>Nymphaeaceae</taxon>
        <taxon>Nymphaea</taxon>
    </lineage>
</organism>
<reference evidence="1" key="1">
    <citation type="submission" date="2019-09" db="EMBL/GenBank/DDBJ databases">
        <authorList>
            <person name="Zhang L."/>
        </authorList>
    </citation>
    <scope>NUCLEOTIDE SEQUENCE</scope>
</reference>
<protein>
    <submittedName>
        <fullName evidence="1">Uncharacterized protein</fullName>
    </submittedName>
</protein>